<keyword evidence="6 10" id="KW-0479">Metal-binding</keyword>
<dbReference type="GO" id="GO:0005975">
    <property type="term" value="P:carbohydrate metabolic process"/>
    <property type="evidence" value="ECO:0007669"/>
    <property type="project" value="InterPro"/>
</dbReference>
<dbReference type="Proteomes" id="UP000595332">
    <property type="component" value="Chromosome"/>
</dbReference>
<dbReference type="KEGG" id="njp:NEJAP_0786"/>
<keyword evidence="9 10" id="KW-0119">Carbohydrate metabolism</keyword>
<dbReference type="Pfam" id="PF13419">
    <property type="entry name" value="HAD_2"/>
    <property type="match status" value="1"/>
</dbReference>
<dbReference type="Gene3D" id="1.10.150.240">
    <property type="entry name" value="Putative phosphatase, domain 2"/>
    <property type="match status" value="1"/>
</dbReference>
<evidence type="ECO:0000313" key="11">
    <source>
        <dbReference type="EMBL" id="BBB28743.1"/>
    </source>
</evidence>
<dbReference type="InterPro" id="IPR036412">
    <property type="entry name" value="HAD-like_sf"/>
</dbReference>
<dbReference type="SUPFAM" id="SSF56784">
    <property type="entry name" value="HAD-like"/>
    <property type="match status" value="1"/>
</dbReference>
<dbReference type="CDD" id="cd16417">
    <property type="entry name" value="HAD_PGPase"/>
    <property type="match status" value="1"/>
</dbReference>
<evidence type="ECO:0000256" key="4">
    <source>
        <dbReference type="ARBA" id="ARBA00006171"/>
    </source>
</evidence>
<keyword evidence="12" id="KW-1185">Reference proteome</keyword>
<keyword evidence="8 10" id="KW-0460">Magnesium</keyword>
<dbReference type="HAMAP" id="MF_00495">
    <property type="entry name" value="GPH_hydrolase_bact"/>
    <property type="match status" value="1"/>
</dbReference>
<dbReference type="InterPro" id="IPR041492">
    <property type="entry name" value="HAD_2"/>
</dbReference>
<feature type="active site" description="Nucleophile" evidence="10">
    <location>
        <position position="18"/>
    </location>
</feature>
<evidence type="ECO:0000256" key="10">
    <source>
        <dbReference type="HAMAP-Rule" id="MF_00495"/>
    </source>
</evidence>
<dbReference type="InterPro" id="IPR037512">
    <property type="entry name" value="PGPase_prok"/>
</dbReference>
<proteinExistence type="inferred from homology"/>
<dbReference type="PANTHER" id="PTHR43434:SF1">
    <property type="entry name" value="PHOSPHOGLYCOLATE PHOSPHATASE"/>
    <property type="match status" value="1"/>
</dbReference>
<protein>
    <recommendedName>
        <fullName evidence="5 10">Phosphoglycolate phosphatase</fullName>
        <shortName evidence="10">PGP</shortName>
        <shortName evidence="10">PGPase</shortName>
        <ecNumber evidence="5 10">3.1.3.18</ecNumber>
    </recommendedName>
</protein>
<evidence type="ECO:0000256" key="1">
    <source>
        <dbReference type="ARBA" id="ARBA00000830"/>
    </source>
</evidence>
<dbReference type="GO" id="GO:0046295">
    <property type="term" value="P:glycolate biosynthetic process"/>
    <property type="evidence" value="ECO:0007669"/>
    <property type="project" value="UniProtKB-UniRule"/>
</dbReference>
<name>A0A7R6P7J9_9GAMM</name>
<dbReference type="GO" id="GO:0006281">
    <property type="term" value="P:DNA repair"/>
    <property type="evidence" value="ECO:0007669"/>
    <property type="project" value="TreeGrafter"/>
</dbReference>
<dbReference type="GO" id="GO:0005829">
    <property type="term" value="C:cytosol"/>
    <property type="evidence" value="ECO:0007669"/>
    <property type="project" value="TreeGrafter"/>
</dbReference>
<feature type="binding site" evidence="10">
    <location>
        <position position="20"/>
    </location>
    <ligand>
        <name>Mg(2+)</name>
        <dbReference type="ChEBI" id="CHEBI:18420"/>
    </ligand>
</feature>
<dbReference type="AlphaFoldDB" id="A0A7R6P7J9"/>
<evidence type="ECO:0000256" key="6">
    <source>
        <dbReference type="ARBA" id="ARBA00022723"/>
    </source>
</evidence>
<dbReference type="InterPro" id="IPR006439">
    <property type="entry name" value="HAD-SF_hydro_IA"/>
</dbReference>
<dbReference type="Gene3D" id="3.40.50.1000">
    <property type="entry name" value="HAD superfamily/HAD-like"/>
    <property type="match status" value="1"/>
</dbReference>
<dbReference type="SFLD" id="SFLDS00003">
    <property type="entry name" value="Haloacid_Dehalogenase"/>
    <property type="match status" value="1"/>
</dbReference>
<dbReference type="NCBIfam" id="TIGR01449">
    <property type="entry name" value="PGP_bact"/>
    <property type="match status" value="1"/>
</dbReference>
<dbReference type="GO" id="GO:0046872">
    <property type="term" value="F:metal ion binding"/>
    <property type="evidence" value="ECO:0007669"/>
    <property type="project" value="UniProtKB-KW"/>
</dbReference>
<accession>A0A7R6P7J9</accession>
<evidence type="ECO:0000313" key="12">
    <source>
        <dbReference type="Proteomes" id="UP000595332"/>
    </source>
</evidence>
<dbReference type="SFLD" id="SFLDG01129">
    <property type="entry name" value="C1.5:_HAD__Beta-PGM__Phosphata"/>
    <property type="match status" value="1"/>
</dbReference>
<feature type="binding site" evidence="10">
    <location>
        <position position="18"/>
    </location>
    <ligand>
        <name>Mg(2+)</name>
        <dbReference type="ChEBI" id="CHEBI:18420"/>
    </ligand>
</feature>
<dbReference type="InterPro" id="IPR023214">
    <property type="entry name" value="HAD_sf"/>
</dbReference>
<evidence type="ECO:0000256" key="3">
    <source>
        <dbReference type="ARBA" id="ARBA00004818"/>
    </source>
</evidence>
<dbReference type="NCBIfam" id="TIGR01549">
    <property type="entry name" value="HAD-SF-IA-v1"/>
    <property type="match status" value="1"/>
</dbReference>
<evidence type="ECO:0000256" key="2">
    <source>
        <dbReference type="ARBA" id="ARBA00001946"/>
    </source>
</evidence>
<comment type="pathway">
    <text evidence="3 10">Organic acid metabolism; glycolate biosynthesis; glycolate from 2-phosphoglycolate: step 1/1.</text>
</comment>
<evidence type="ECO:0000256" key="5">
    <source>
        <dbReference type="ARBA" id="ARBA00013078"/>
    </source>
</evidence>
<keyword evidence="7 10" id="KW-0378">Hydrolase</keyword>
<dbReference type="NCBIfam" id="NF009695">
    <property type="entry name" value="PRK13222.1-2"/>
    <property type="match status" value="1"/>
</dbReference>
<dbReference type="InterPro" id="IPR050155">
    <property type="entry name" value="HAD-like_hydrolase_sf"/>
</dbReference>
<comment type="similarity">
    <text evidence="4 10">Belongs to the HAD-like hydrolase superfamily. CbbY/CbbZ/Gph/YieH family.</text>
</comment>
<feature type="binding site" evidence="10">
    <location>
        <position position="180"/>
    </location>
    <ligand>
        <name>Mg(2+)</name>
        <dbReference type="ChEBI" id="CHEBI:18420"/>
    </ligand>
</feature>
<dbReference type="UniPathway" id="UPA00865">
    <property type="reaction ID" value="UER00834"/>
</dbReference>
<reference evidence="11 12" key="1">
    <citation type="journal article" date="2008" name="Int. J. Syst. Evol. Microbiol.">
        <title>Neptunomonas japonica sp. nov., an Osedax japonicus symbiont-like bacterium isolated from sediment adjacent to sperm whale carcasses off Kagoshima, Japan.</title>
        <authorList>
            <person name="Miyazaki M."/>
            <person name="Nogi Y."/>
            <person name="Fujiwara Y."/>
            <person name="Kawato M."/>
            <person name="Kubokawa K."/>
            <person name="Horikoshi K."/>
        </authorList>
    </citation>
    <scope>NUCLEOTIDE SEQUENCE [LARGE SCALE GENOMIC DNA]</scope>
    <source>
        <strain evidence="11 12">JAMM 1380</strain>
    </source>
</reference>
<dbReference type="PANTHER" id="PTHR43434">
    <property type="entry name" value="PHOSPHOGLYCOLATE PHOSPHATASE"/>
    <property type="match status" value="1"/>
</dbReference>
<gene>
    <name evidence="11" type="ORF">NEJAP_0786</name>
</gene>
<comment type="function">
    <text evidence="10">Specifically catalyzes the dephosphorylation of 2-phosphoglycolate. Is involved in the dissimilation of the intracellular 2-phosphoglycolate formed during the DNA repair of 3'-phosphoglycolate ends, a major class of DNA lesions induced by oxidative stress.</text>
</comment>
<comment type="catalytic activity">
    <reaction evidence="1 10">
        <text>2-phosphoglycolate + H2O = glycolate + phosphate</text>
        <dbReference type="Rhea" id="RHEA:14369"/>
        <dbReference type="ChEBI" id="CHEBI:15377"/>
        <dbReference type="ChEBI" id="CHEBI:29805"/>
        <dbReference type="ChEBI" id="CHEBI:43474"/>
        <dbReference type="ChEBI" id="CHEBI:58033"/>
        <dbReference type="EC" id="3.1.3.18"/>
    </reaction>
</comment>
<dbReference type="RefSeq" id="WP_236591056.1">
    <property type="nucleotide sequence ID" value="NZ_AP014546.1"/>
</dbReference>
<sequence>MLVKNLFDGELPRLVMFDLDGTLVDSVPDLTSAINSAFNSLELCSVEEADVRLWVGNGAQKLVERALRYVVSEWSDAMYEQAFSHFMASYEDCLAEKSCLYLGVREVLSSFQELDVPMVIVTNKPIAFVGPLLSSLDIDSFFSLVLGGDSLSVKKPDPLPLNTVLSEYKVRPEQALMVGDSVSDFLAARSAGCPVVLVSYGYNHGKGVVEMGADGVVSNLFDLFR</sequence>
<evidence type="ECO:0000256" key="9">
    <source>
        <dbReference type="ARBA" id="ARBA00023277"/>
    </source>
</evidence>
<evidence type="ECO:0000256" key="8">
    <source>
        <dbReference type="ARBA" id="ARBA00022842"/>
    </source>
</evidence>
<dbReference type="EC" id="3.1.3.18" evidence="5 10"/>
<dbReference type="FunFam" id="3.40.50.1000:FF:000022">
    <property type="entry name" value="Phosphoglycolate phosphatase"/>
    <property type="match status" value="1"/>
</dbReference>
<dbReference type="PRINTS" id="PR00413">
    <property type="entry name" value="HADHALOGNASE"/>
</dbReference>
<dbReference type="GO" id="GO:0008967">
    <property type="term" value="F:phosphoglycolate phosphatase activity"/>
    <property type="evidence" value="ECO:0007669"/>
    <property type="project" value="UniProtKB-UniRule"/>
</dbReference>
<evidence type="ECO:0000256" key="7">
    <source>
        <dbReference type="ARBA" id="ARBA00022801"/>
    </source>
</evidence>
<dbReference type="InterPro" id="IPR023198">
    <property type="entry name" value="PGP-like_dom2"/>
</dbReference>
<organism evidence="11 12">
    <name type="scientific">Neptunomonas japonica JAMM 1380</name>
    <dbReference type="NCBI Taxonomy" id="1441457"/>
    <lineage>
        <taxon>Bacteria</taxon>
        <taxon>Pseudomonadati</taxon>
        <taxon>Pseudomonadota</taxon>
        <taxon>Gammaproteobacteria</taxon>
        <taxon>Oceanospirillales</taxon>
        <taxon>Oceanospirillaceae</taxon>
        <taxon>Neptunomonas</taxon>
    </lineage>
</organism>
<dbReference type="EMBL" id="AP014546">
    <property type="protein sequence ID" value="BBB28743.1"/>
    <property type="molecule type" value="Genomic_DNA"/>
</dbReference>
<comment type="cofactor">
    <cofactor evidence="2 10">
        <name>Mg(2+)</name>
        <dbReference type="ChEBI" id="CHEBI:18420"/>
    </cofactor>
</comment>